<dbReference type="AlphaFoldDB" id="A0A0R2E252"/>
<dbReference type="EMBL" id="AYYH01000009">
    <property type="protein sequence ID" value="KRN10480.1"/>
    <property type="molecule type" value="Genomic_DNA"/>
</dbReference>
<gene>
    <name evidence="1" type="ORF">FD00_GL002436</name>
</gene>
<protein>
    <submittedName>
        <fullName evidence="1">Uncharacterized protein</fullName>
    </submittedName>
</protein>
<organism evidence="1 2">
    <name type="scientific">Liquorilactobacillus mali KCTC 3596 = DSM 20444</name>
    <dbReference type="NCBI Taxonomy" id="1046596"/>
    <lineage>
        <taxon>Bacteria</taxon>
        <taxon>Bacillati</taxon>
        <taxon>Bacillota</taxon>
        <taxon>Bacilli</taxon>
        <taxon>Lactobacillales</taxon>
        <taxon>Lactobacillaceae</taxon>
        <taxon>Liquorilactobacillus</taxon>
    </lineage>
</organism>
<evidence type="ECO:0000313" key="2">
    <source>
        <dbReference type="Proteomes" id="UP000050898"/>
    </source>
</evidence>
<comment type="caution">
    <text evidence="1">The sequence shown here is derived from an EMBL/GenBank/DDBJ whole genome shotgun (WGS) entry which is preliminary data.</text>
</comment>
<reference evidence="1 2" key="1">
    <citation type="journal article" date="2015" name="Genome Announc.">
        <title>Expanding the biotechnology potential of lactobacilli through comparative genomics of 213 strains and associated genera.</title>
        <authorList>
            <person name="Sun Z."/>
            <person name="Harris H.M."/>
            <person name="McCann A."/>
            <person name="Guo C."/>
            <person name="Argimon S."/>
            <person name="Zhang W."/>
            <person name="Yang X."/>
            <person name="Jeffery I.B."/>
            <person name="Cooney J.C."/>
            <person name="Kagawa T.F."/>
            <person name="Liu W."/>
            <person name="Song Y."/>
            <person name="Salvetti E."/>
            <person name="Wrobel A."/>
            <person name="Rasinkangas P."/>
            <person name="Parkhill J."/>
            <person name="Rea M.C."/>
            <person name="O'Sullivan O."/>
            <person name="Ritari J."/>
            <person name="Douillard F.P."/>
            <person name="Paul Ross R."/>
            <person name="Yang R."/>
            <person name="Briner A.E."/>
            <person name="Felis G.E."/>
            <person name="de Vos W.M."/>
            <person name="Barrangou R."/>
            <person name="Klaenhammer T.R."/>
            <person name="Caufield P.W."/>
            <person name="Cui Y."/>
            <person name="Zhang H."/>
            <person name="O'Toole P.W."/>
        </authorList>
    </citation>
    <scope>NUCLEOTIDE SEQUENCE [LARGE SCALE GENOMIC DNA]</scope>
    <source>
        <strain evidence="1 2">DSM 20444</strain>
    </source>
</reference>
<accession>A0A0R2E252</accession>
<name>A0A0R2E252_9LACO</name>
<keyword evidence="2" id="KW-1185">Reference proteome</keyword>
<sequence>MNSDEQSPLESLRASIIPSDVSVPGVKLTNLSSILLGQRVMKFAWNRSNSMLPSSCFETFFLAA</sequence>
<proteinExistence type="predicted"/>
<evidence type="ECO:0000313" key="1">
    <source>
        <dbReference type="EMBL" id="KRN10480.1"/>
    </source>
</evidence>
<dbReference type="Proteomes" id="UP000050898">
    <property type="component" value="Unassembled WGS sequence"/>
</dbReference>